<keyword evidence="3 10" id="KW-0963">Cytoplasm</keyword>
<keyword evidence="6 10" id="KW-0067">ATP-binding</keyword>
<dbReference type="SUPFAM" id="SSF55681">
    <property type="entry name" value="Class II aaRS and biotin synthetases"/>
    <property type="match status" value="1"/>
</dbReference>
<evidence type="ECO:0000256" key="6">
    <source>
        <dbReference type="ARBA" id="ARBA00022840"/>
    </source>
</evidence>
<dbReference type="Gene3D" id="3.40.50.800">
    <property type="entry name" value="Anticodon-binding domain"/>
    <property type="match status" value="1"/>
</dbReference>
<protein>
    <recommendedName>
        <fullName evidence="10">Proline--tRNA ligase</fullName>
        <ecNumber evidence="10">6.1.1.15</ecNumber>
    </recommendedName>
    <alternativeName>
        <fullName evidence="10">Prolyl-tRNA synthetase</fullName>
        <shortName evidence="10">ProRS</shortName>
    </alternativeName>
</protein>
<dbReference type="GO" id="GO:0005829">
    <property type="term" value="C:cytosol"/>
    <property type="evidence" value="ECO:0007669"/>
    <property type="project" value="TreeGrafter"/>
</dbReference>
<evidence type="ECO:0000256" key="8">
    <source>
        <dbReference type="ARBA" id="ARBA00023146"/>
    </source>
</evidence>
<evidence type="ECO:0000256" key="10">
    <source>
        <dbReference type="HAMAP-Rule" id="MF_01569"/>
    </source>
</evidence>
<feature type="domain" description="Aminoacyl-transfer RNA synthetases class-II family profile" evidence="11">
    <location>
        <begin position="33"/>
        <end position="468"/>
    </location>
</feature>
<dbReference type="SUPFAM" id="SSF52954">
    <property type="entry name" value="Class II aaRS ABD-related"/>
    <property type="match status" value="1"/>
</dbReference>
<dbReference type="SUPFAM" id="SSF55826">
    <property type="entry name" value="YbaK/ProRS associated domain"/>
    <property type="match status" value="1"/>
</dbReference>
<proteinExistence type="inferred from homology"/>
<dbReference type="Pfam" id="PF00587">
    <property type="entry name" value="tRNA-synt_2b"/>
    <property type="match status" value="1"/>
</dbReference>
<organism evidence="12 13">
    <name type="scientific">Pseudoalteromonas caenipelagi</name>
    <dbReference type="NCBI Taxonomy" id="2726988"/>
    <lineage>
        <taxon>Bacteria</taxon>
        <taxon>Pseudomonadati</taxon>
        <taxon>Pseudomonadota</taxon>
        <taxon>Gammaproteobacteria</taxon>
        <taxon>Alteromonadales</taxon>
        <taxon>Pseudoalteromonadaceae</taxon>
        <taxon>Pseudoalteromonas</taxon>
    </lineage>
</organism>
<dbReference type="EMBL" id="JABBPG010000007">
    <property type="protein sequence ID" value="NOU51929.1"/>
    <property type="molecule type" value="Genomic_DNA"/>
</dbReference>
<comment type="subunit">
    <text evidence="2 10">Homodimer.</text>
</comment>
<comment type="subcellular location">
    <subcellularLocation>
        <location evidence="1 10">Cytoplasm</location>
    </subcellularLocation>
</comment>
<evidence type="ECO:0000256" key="9">
    <source>
        <dbReference type="ARBA" id="ARBA00047671"/>
    </source>
</evidence>
<dbReference type="InterPro" id="IPR004154">
    <property type="entry name" value="Anticodon-bd"/>
</dbReference>
<evidence type="ECO:0000313" key="12">
    <source>
        <dbReference type="EMBL" id="NOU51929.1"/>
    </source>
</evidence>
<dbReference type="NCBIfam" id="TIGR00409">
    <property type="entry name" value="proS_fam_II"/>
    <property type="match status" value="1"/>
</dbReference>
<keyword evidence="8 10" id="KW-0030">Aminoacyl-tRNA synthetase</keyword>
<dbReference type="InterPro" id="IPR006195">
    <property type="entry name" value="aa-tRNA-synth_II"/>
</dbReference>
<dbReference type="InterPro" id="IPR044140">
    <property type="entry name" value="ProRS_anticodon_short"/>
</dbReference>
<dbReference type="PANTHER" id="PTHR42753">
    <property type="entry name" value="MITOCHONDRIAL RIBOSOME PROTEIN L39/PROLYL-TRNA LIGASE FAMILY MEMBER"/>
    <property type="match status" value="1"/>
</dbReference>
<dbReference type="GO" id="GO:0004827">
    <property type="term" value="F:proline-tRNA ligase activity"/>
    <property type="evidence" value="ECO:0007669"/>
    <property type="project" value="UniProtKB-UniRule"/>
</dbReference>
<gene>
    <name evidence="10" type="primary">proS</name>
    <name evidence="12" type="ORF">HG263_15455</name>
</gene>
<dbReference type="Proteomes" id="UP000586305">
    <property type="component" value="Unassembled WGS sequence"/>
</dbReference>
<dbReference type="InterPro" id="IPR045864">
    <property type="entry name" value="aa-tRNA-synth_II/BPL/LPL"/>
</dbReference>
<dbReference type="GO" id="GO:0002161">
    <property type="term" value="F:aminoacyl-tRNA deacylase activity"/>
    <property type="evidence" value="ECO:0007669"/>
    <property type="project" value="InterPro"/>
</dbReference>
<comment type="catalytic activity">
    <reaction evidence="9 10">
        <text>tRNA(Pro) + L-proline + ATP = L-prolyl-tRNA(Pro) + AMP + diphosphate</text>
        <dbReference type="Rhea" id="RHEA:14305"/>
        <dbReference type="Rhea" id="RHEA-COMP:9700"/>
        <dbReference type="Rhea" id="RHEA-COMP:9702"/>
        <dbReference type="ChEBI" id="CHEBI:30616"/>
        <dbReference type="ChEBI" id="CHEBI:33019"/>
        <dbReference type="ChEBI" id="CHEBI:60039"/>
        <dbReference type="ChEBI" id="CHEBI:78442"/>
        <dbReference type="ChEBI" id="CHEBI:78532"/>
        <dbReference type="ChEBI" id="CHEBI:456215"/>
        <dbReference type="EC" id="6.1.1.15"/>
    </reaction>
</comment>
<dbReference type="GO" id="GO:0005524">
    <property type="term" value="F:ATP binding"/>
    <property type="evidence" value="ECO:0007669"/>
    <property type="project" value="UniProtKB-UniRule"/>
</dbReference>
<keyword evidence="4 10" id="KW-0436">Ligase</keyword>
<dbReference type="InterPro" id="IPR002316">
    <property type="entry name" value="Pro-tRNA-ligase_IIa"/>
</dbReference>
<dbReference type="InterPro" id="IPR023717">
    <property type="entry name" value="Pro-tRNA-Synthase_IIa_type1"/>
</dbReference>
<dbReference type="PANTHER" id="PTHR42753:SF2">
    <property type="entry name" value="PROLINE--TRNA LIGASE"/>
    <property type="match status" value="1"/>
</dbReference>
<evidence type="ECO:0000256" key="2">
    <source>
        <dbReference type="ARBA" id="ARBA00011738"/>
    </source>
</evidence>
<dbReference type="InterPro" id="IPR002314">
    <property type="entry name" value="aa-tRNA-synt_IIb"/>
</dbReference>
<dbReference type="Pfam" id="PF03129">
    <property type="entry name" value="HGTP_anticodon"/>
    <property type="match status" value="1"/>
</dbReference>
<comment type="domain">
    <text evidence="10">Consists of three domains: the N-terminal catalytic domain, the editing domain and the C-terminal anticodon-binding domain.</text>
</comment>
<dbReference type="CDD" id="cd00779">
    <property type="entry name" value="ProRS_core_prok"/>
    <property type="match status" value="1"/>
</dbReference>
<evidence type="ECO:0000256" key="4">
    <source>
        <dbReference type="ARBA" id="ARBA00022598"/>
    </source>
</evidence>
<dbReference type="CDD" id="cd04334">
    <property type="entry name" value="ProRS-INS"/>
    <property type="match status" value="1"/>
</dbReference>
<dbReference type="PROSITE" id="PS50862">
    <property type="entry name" value="AA_TRNA_LIGASE_II"/>
    <property type="match status" value="1"/>
</dbReference>
<sequence length="574" mass="64814">MRTTNYLLATQKAIPKDADIISHQLMQRAGMIRKLSSGLYTWLPLGLSVLRKVEKIVREEMDNIGTMETLMPLVQPSNLWEETGRWDKFGPELLRISDRHNRSFVLGPTHEEIITDLVRNEISSYKRLPLSIYQIQTKFRDEIRPRFGVMRSREFVMKDAYSFHLSKSSLRDNYEKMYQAYCKIFDRIGLRYRAVLADSGNIGGSNSHEFHALADSGEDLIAFSNKSEFAANIEKADALLPKTKRKMASESLKMVYLPEVNDVDELAMEKKLSSSSFVKVIFVKASNVVGSNIVALVIRGDHQLNEVKAEKLPEVEFPIHYVDEKEIFELTGASIGAHGPVNLNIPYIVDYSASVISDFVAGANLDNNYYFGINWVRDAKIDRIADIRNVAEGDPSPCGQGKLSLKRGIEIGHIFELGDYYSKAMNANVLDKTGKNRTLEMGSYGIGCTRVVAAAIEQNHDEFGIIWPESIAPFNVAIIPINMHKSSSVQRATEMLYNTLASNNVEVLLDDRKERLGVMINDIELIGIPHILIISERNLKEGIVEYKNRLTGNKEKMQIENVISHFNCISSDKI</sequence>
<dbReference type="Gene3D" id="3.30.930.10">
    <property type="entry name" value="Bira Bifunctional Protein, Domain 2"/>
    <property type="match status" value="2"/>
</dbReference>
<evidence type="ECO:0000256" key="1">
    <source>
        <dbReference type="ARBA" id="ARBA00004496"/>
    </source>
</evidence>
<dbReference type="InterPro" id="IPR050062">
    <property type="entry name" value="Pro-tRNA_synthetase"/>
</dbReference>
<dbReference type="NCBIfam" id="NF006625">
    <property type="entry name" value="PRK09194.1"/>
    <property type="match status" value="1"/>
</dbReference>
<dbReference type="EC" id="6.1.1.15" evidence="10"/>
<dbReference type="InterPro" id="IPR007214">
    <property type="entry name" value="YbaK/aa-tRNA-synth-assoc-dom"/>
</dbReference>
<dbReference type="GO" id="GO:0006433">
    <property type="term" value="P:prolyl-tRNA aminoacylation"/>
    <property type="evidence" value="ECO:0007669"/>
    <property type="project" value="UniProtKB-UniRule"/>
</dbReference>
<dbReference type="PRINTS" id="PR01046">
    <property type="entry name" value="TRNASYNTHPRO"/>
</dbReference>
<comment type="similarity">
    <text evidence="10">Belongs to the class-II aminoacyl-tRNA synthetase family. ProS type 1 subfamily.</text>
</comment>
<evidence type="ECO:0000259" key="11">
    <source>
        <dbReference type="PROSITE" id="PS50862"/>
    </source>
</evidence>
<dbReference type="InterPro" id="IPR004500">
    <property type="entry name" value="Pro-tRNA-synth_IIa_bac-type"/>
</dbReference>
<comment type="caution">
    <text evidence="12">The sequence shown here is derived from an EMBL/GenBank/DDBJ whole genome shotgun (WGS) entry which is preliminary data.</text>
</comment>
<keyword evidence="13" id="KW-1185">Reference proteome</keyword>
<keyword evidence="5 10" id="KW-0547">Nucleotide-binding</keyword>
<dbReference type="FunFam" id="3.30.930.10:FF:000012">
    <property type="entry name" value="Proline--tRNA ligase"/>
    <property type="match status" value="1"/>
</dbReference>
<evidence type="ECO:0000256" key="5">
    <source>
        <dbReference type="ARBA" id="ARBA00022741"/>
    </source>
</evidence>
<accession>A0A849VE05</accession>
<dbReference type="HAMAP" id="MF_01569">
    <property type="entry name" value="Pro_tRNA_synth_type1"/>
    <property type="match status" value="1"/>
</dbReference>
<name>A0A849VE05_9GAMM</name>
<dbReference type="AlphaFoldDB" id="A0A849VE05"/>
<dbReference type="RefSeq" id="WP_171626989.1">
    <property type="nucleotide sequence ID" value="NZ_JABBPG010000007.1"/>
</dbReference>
<dbReference type="CDD" id="cd00861">
    <property type="entry name" value="ProRS_anticodon_short"/>
    <property type="match status" value="1"/>
</dbReference>
<keyword evidence="7 10" id="KW-0648">Protein biosynthesis</keyword>
<evidence type="ECO:0000256" key="3">
    <source>
        <dbReference type="ARBA" id="ARBA00022490"/>
    </source>
</evidence>
<dbReference type="Pfam" id="PF04073">
    <property type="entry name" value="tRNA_edit"/>
    <property type="match status" value="1"/>
</dbReference>
<evidence type="ECO:0000256" key="7">
    <source>
        <dbReference type="ARBA" id="ARBA00022917"/>
    </source>
</evidence>
<dbReference type="InterPro" id="IPR036621">
    <property type="entry name" value="Anticodon-bd_dom_sf"/>
</dbReference>
<dbReference type="InterPro" id="IPR033730">
    <property type="entry name" value="ProRS_core_prok"/>
</dbReference>
<evidence type="ECO:0000313" key="13">
    <source>
        <dbReference type="Proteomes" id="UP000586305"/>
    </source>
</evidence>
<reference evidence="12 13" key="1">
    <citation type="submission" date="2020-04" db="EMBL/GenBank/DDBJ databases">
        <title>Pseudoalteromonas caenipelagi sp. nov., isolated from a tidal flat.</title>
        <authorList>
            <person name="Park S."/>
            <person name="Yoon J.-H."/>
        </authorList>
    </citation>
    <scope>NUCLEOTIDE SEQUENCE [LARGE SCALE GENOMIC DNA]</scope>
    <source>
        <strain evidence="12 13">JBTF-M23</strain>
    </source>
</reference>
<comment type="function">
    <text evidence="10">Catalyzes the attachment of proline to tRNA(Pro) in a two-step reaction: proline is first activated by ATP to form Pro-AMP and then transferred to the acceptor end of tRNA(Pro). As ProRS can inadvertently accommodate and process non-cognate amino acids such as alanine and cysteine, to avoid such errors it has two additional distinct editing activities against alanine. One activity is designated as 'pretransfer' editing and involves the tRNA(Pro)-independent hydrolysis of activated Ala-AMP. The other activity is designated 'posttransfer' editing and involves deacylation of mischarged Ala-tRNA(Pro). The misacylated Cys-tRNA(Pro) is not edited by ProRS.</text>
</comment>
<dbReference type="InterPro" id="IPR036754">
    <property type="entry name" value="YbaK/aa-tRNA-synt-asso_dom_sf"/>
</dbReference>